<keyword evidence="2" id="KW-0378">Hydrolase</keyword>
<dbReference type="GO" id="GO:0000460">
    <property type="term" value="P:maturation of 5.8S rRNA"/>
    <property type="evidence" value="ECO:0007669"/>
    <property type="project" value="TreeGrafter"/>
</dbReference>
<evidence type="ECO:0000256" key="2">
    <source>
        <dbReference type="ARBA" id="ARBA00022801"/>
    </source>
</evidence>
<organism evidence="5">
    <name type="scientific">Fagus sylvatica</name>
    <name type="common">Beechnut</name>
    <dbReference type="NCBI Taxonomy" id="28930"/>
    <lineage>
        <taxon>Eukaryota</taxon>
        <taxon>Viridiplantae</taxon>
        <taxon>Streptophyta</taxon>
        <taxon>Embryophyta</taxon>
        <taxon>Tracheophyta</taxon>
        <taxon>Spermatophyta</taxon>
        <taxon>Magnoliopsida</taxon>
        <taxon>eudicotyledons</taxon>
        <taxon>Gunneridae</taxon>
        <taxon>Pentapetalae</taxon>
        <taxon>rosids</taxon>
        <taxon>fabids</taxon>
        <taxon>Fagales</taxon>
        <taxon>Fagaceae</taxon>
        <taxon>Fagus</taxon>
    </lineage>
</organism>
<dbReference type="GO" id="GO:0005524">
    <property type="term" value="F:ATP binding"/>
    <property type="evidence" value="ECO:0007669"/>
    <property type="project" value="UniProtKB-KW"/>
</dbReference>
<dbReference type="SUPFAM" id="SSF52540">
    <property type="entry name" value="P-loop containing nucleoside triphosphate hydrolases"/>
    <property type="match status" value="1"/>
</dbReference>
<evidence type="ECO:0000313" key="5">
    <source>
        <dbReference type="EMBL" id="SPD08243.1"/>
    </source>
</evidence>
<dbReference type="InterPro" id="IPR027417">
    <property type="entry name" value="P-loop_NTPase"/>
</dbReference>
<dbReference type="Gene3D" id="3.40.50.300">
    <property type="entry name" value="P-loop containing nucleotide triphosphate hydrolases"/>
    <property type="match status" value="2"/>
</dbReference>
<evidence type="ECO:0000256" key="3">
    <source>
        <dbReference type="ARBA" id="ARBA00022806"/>
    </source>
</evidence>
<dbReference type="PANTHER" id="PTHR12131:SF7">
    <property type="entry name" value="EXOSOME RNA HELICASE MTR4"/>
    <property type="match status" value="1"/>
</dbReference>
<dbReference type="GO" id="GO:0005634">
    <property type="term" value="C:nucleus"/>
    <property type="evidence" value="ECO:0007669"/>
    <property type="project" value="TreeGrafter"/>
</dbReference>
<dbReference type="EMBL" id="OIVN01003021">
    <property type="protein sequence ID" value="SPD08243.1"/>
    <property type="molecule type" value="Genomic_DNA"/>
</dbReference>
<evidence type="ECO:0000256" key="1">
    <source>
        <dbReference type="ARBA" id="ARBA00022741"/>
    </source>
</evidence>
<sequence length="154" mass="16548">MRTCIHEVAVPSGYTSTKDESIHGTLSNPMYNGKMAKTYQFTLDPFQSVSVSCLERNESVLVSAHTSAGKTAVADELSQEFKDVGLMTGDVTLSPNASCLVMTAEILRAMLYRGSAQPCWSRSFPSIRLVSTTNNSVKQLAIQCPEATSASSTA</sequence>
<dbReference type="GO" id="GO:0004386">
    <property type="term" value="F:helicase activity"/>
    <property type="evidence" value="ECO:0007669"/>
    <property type="project" value="UniProtKB-KW"/>
</dbReference>
<dbReference type="PANTHER" id="PTHR12131">
    <property type="entry name" value="ATP-DEPENDENT RNA AND DNA HELICASE"/>
    <property type="match status" value="1"/>
</dbReference>
<protein>
    <submittedName>
        <fullName evidence="5">Uncharacterized protein</fullName>
    </submittedName>
</protein>
<keyword evidence="4" id="KW-0067">ATP-binding</keyword>
<proteinExistence type="predicted"/>
<dbReference type="AlphaFoldDB" id="A0A2N9H926"/>
<evidence type="ECO:0000256" key="4">
    <source>
        <dbReference type="ARBA" id="ARBA00022840"/>
    </source>
</evidence>
<name>A0A2N9H926_FAGSY</name>
<keyword evidence="1" id="KW-0547">Nucleotide-binding</keyword>
<accession>A0A2N9H926</accession>
<dbReference type="InterPro" id="IPR050699">
    <property type="entry name" value="RNA-DNA_Helicase"/>
</dbReference>
<gene>
    <name evidence="5" type="ORF">FSB_LOCUS36125</name>
</gene>
<keyword evidence="3" id="KW-0347">Helicase</keyword>
<reference evidence="5" key="1">
    <citation type="submission" date="2018-02" db="EMBL/GenBank/DDBJ databases">
        <authorList>
            <person name="Cohen D.B."/>
            <person name="Kent A.D."/>
        </authorList>
    </citation>
    <scope>NUCLEOTIDE SEQUENCE</scope>
</reference>
<dbReference type="GO" id="GO:0016787">
    <property type="term" value="F:hydrolase activity"/>
    <property type="evidence" value="ECO:0007669"/>
    <property type="project" value="UniProtKB-KW"/>
</dbReference>